<evidence type="ECO:0000313" key="2">
    <source>
        <dbReference type="Proteomes" id="UP000092460"/>
    </source>
</evidence>
<dbReference type="AlphaFoldDB" id="A0A1B0BN72"/>
<protein>
    <submittedName>
        <fullName evidence="1">Uncharacterized protein</fullName>
    </submittedName>
</protein>
<proteinExistence type="predicted"/>
<keyword evidence="2" id="KW-1185">Reference proteome</keyword>
<evidence type="ECO:0000313" key="1">
    <source>
        <dbReference type="EnsemblMetazoa" id="GPPI035333-PA"/>
    </source>
</evidence>
<organism evidence="1 2">
    <name type="scientific">Glossina palpalis gambiensis</name>
    <dbReference type="NCBI Taxonomy" id="67801"/>
    <lineage>
        <taxon>Eukaryota</taxon>
        <taxon>Metazoa</taxon>
        <taxon>Ecdysozoa</taxon>
        <taxon>Arthropoda</taxon>
        <taxon>Hexapoda</taxon>
        <taxon>Insecta</taxon>
        <taxon>Pterygota</taxon>
        <taxon>Neoptera</taxon>
        <taxon>Endopterygota</taxon>
        <taxon>Diptera</taxon>
        <taxon>Brachycera</taxon>
        <taxon>Muscomorpha</taxon>
        <taxon>Hippoboscoidea</taxon>
        <taxon>Glossinidae</taxon>
        <taxon>Glossina</taxon>
    </lineage>
</organism>
<reference evidence="1" key="2">
    <citation type="submission" date="2020-05" db="UniProtKB">
        <authorList>
            <consortium name="EnsemblMetazoa"/>
        </authorList>
    </citation>
    <scope>IDENTIFICATION</scope>
    <source>
        <strain evidence="1">IAEA</strain>
    </source>
</reference>
<dbReference type="Proteomes" id="UP000092460">
    <property type="component" value="Unassembled WGS sequence"/>
</dbReference>
<dbReference type="EMBL" id="JXJN01017231">
    <property type="status" value="NOT_ANNOTATED_CDS"/>
    <property type="molecule type" value="Genomic_DNA"/>
</dbReference>
<name>A0A1B0BN72_9MUSC</name>
<dbReference type="EnsemblMetazoa" id="GPPI035333-RA">
    <property type="protein sequence ID" value="GPPI035333-PA"/>
    <property type="gene ID" value="GPPI035333"/>
</dbReference>
<dbReference type="VEuPathDB" id="VectorBase:GPPI035333"/>
<sequence>MTKQLIADAKIQIEASNDEQGGRGGEKGANASVISKVQCSWFACICLSPMINSRWPRPIGTNESTALIPVCIGSRTETRGIIPGALIPTRKRSLVLMAPLPSIALPRASTTRPNISLPTGTSTIAPVRFTISPCLISLSLPKTTTPTLSGSKFKAIPFKPEENSTISSA</sequence>
<reference evidence="2" key="1">
    <citation type="submission" date="2015-01" db="EMBL/GenBank/DDBJ databases">
        <authorList>
            <person name="Aksoy S."/>
            <person name="Warren W."/>
            <person name="Wilson R.K."/>
        </authorList>
    </citation>
    <scope>NUCLEOTIDE SEQUENCE [LARGE SCALE GENOMIC DNA]</scope>
    <source>
        <strain evidence="2">IAEA</strain>
    </source>
</reference>
<accession>A0A1B0BN72</accession>